<dbReference type="Pfam" id="PF11553">
    <property type="entry name" value="DUF3231"/>
    <property type="match status" value="2"/>
</dbReference>
<keyword evidence="1" id="KW-0614">Plasmid</keyword>
<name>A0A6M6E6J1_PRIMG</name>
<dbReference type="AlphaFoldDB" id="A0A6M6E6J1"/>
<reference evidence="1 2" key="1">
    <citation type="submission" date="2019-10" db="EMBL/GenBank/DDBJ databases">
        <title>Complete genome sequences for adaption low water activity.</title>
        <authorList>
            <person name="Zhao L."/>
            <person name="Zhong J."/>
        </authorList>
    </citation>
    <scope>NUCLEOTIDE SEQUENCE [LARGE SCALE GENOMIC DNA]</scope>
    <source>
        <strain evidence="1 2">FDU301</strain>
        <plasmid evidence="2">pfdu301a</plasmid>
    </source>
</reference>
<dbReference type="InterPro" id="IPR012347">
    <property type="entry name" value="Ferritin-like"/>
</dbReference>
<organism evidence="1 2">
    <name type="scientific">Priestia megaterium</name>
    <name type="common">Bacillus megaterium</name>
    <dbReference type="NCBI Taxonomy" id="1404"/>
    <lineage>
        <taxon>Bacteria</taxon>
        <taxon>Bacillati</taxon>
        <taxon>Bacillota</taxon>
        <taxon>Bacilli</taxon>
        <taxon>Bacillales</taxon>
        <taxon>Bacillaceae</taxon>
        <taxon>Priestia</taxon>
    </lineage>
</organism>
<dbReference type="InterPro" id="IPR021617">
    <property type="entry name" value="DUF3231"/>
</dbReference>
<accession>A0A6M6E6J1</accession>
<evidence type="ECO:0000313" key="1">
    <source>
        <dbReference type="EMBL" id="QJX80147.1"/>
    </source>
</evidence>
<dbReference type="EMBL" id="CP045273">
    <property type="protein sequence ID" value="QJX80147.1"/>
    <property type="molecule type" value="Genomic_DNA"/>
</dbReference>
<sequence length="330" mass="37962">MQQNTRLTAPEISNLWAHYLRETLSLRVNQYMLHIIKDPEIRSLFQLAIDRSFNHIDTLKKFFKKEKFPVPKGFTEEDVNLDAPPLFTDTLCLKTLFMMSQHGSNEYSLSHTNSIRKDITSFYYQCNMDAMDLFQRAKELLISKKLYKGPSEYITPKKTMIIEDYSYVTDIFGSHRHINSVESGHTYFNLYKTLISKAMVLGFTQVAKDSKVRSTLEKAIEAKNKNIKAFSTLLAKENLQVPQSLETEVTDSTASPFSDKLMLMQTGFLFGVAVTYFNAALIASMRVDIAAHCEKAALESLWTFNRIGKVMIDNQWMEQPPQADSRKKIE</sequence>
<dbReference type="Proteomes" id="UP000501076">
    <property type="component" value="Plasmid pFDU301A"/>
</dbReference>
<dbReference type="Gene3D" id="1.20.1260.10">
    <property type="match status" value="2"/>
</dbReference>
<gene>
    <name evidence="1" type="ORF">FDZ14_29055</name>
</gene>
<evidence type="ECO:0000313" key="2">
    <source>
        <dbReference type="Proteomes" id="UP000501076"/>
    </source>
</evidence>
<geneLocation type="plasmid" evidence="2">
    <name>pfdu301a</name>
</geneLocation>
<protein>
    <submittedName>
        <fullName evidence="1">DUF3231 family protein</fullName>
    </submittedName>
</protein>
<proteinExistence type="predicted"/>
<dbReference type="RefSeq" id="WP_171778128.1">
    <property type="nucleotide sequence ID" value="NZ_CP045273.1"/>
</dbReference>